<dbReference type="InterPro" id="IPR020845">
    <property type="entry name" value="AMP-binding_CS"/>
</dbReference>
<proteinExistence type="predicted"/>
<evidence type="ECO:0000313" key="4">
    <source>
        <dbReference type="EMBL" id="PWA48758.1"/>
    </source>
</evidence>
<dbReference type="Pfam" id="PF00501">
    <property type="entry name" value="AMP-binding"/>
    <property type="match status" value="1"/>
</dbReference>
<accession>A0A2U1LID7</accession>
<protein>
    <submittedName>
        <fullName evidence="4">Long-chain acyl-CoA synthetase 7</fullName>
    </submittedName>
</protein>
<dbReference type="GO" id="GO:0005783">
    <property type="term" value="C:endoplasmic reticulum"/>
    <property type="evidence" value="ECO:0007669"/>
    <property type="project" value="TreeGrafter"/>
</dbReference>
<dbReference type="OrthoDB" id="1700726at2759"/>
<evidence type="ECO:0000256" key="1">
    <source>
        <dbReference type="ARBA" id="ARBA00004930"/>
    </source>
</evidence>
<dbReference type="InterPro" id="IPR042099">
    <property type="entry name" value="ANL_N_sf"/>
</dbReference>
<dbReference type="GO" id="GO:0016020">
    <property type="term" value="C:membrane"/>
    <property type="evidence" value="ECO:0007669"/>
    <property type="project" value="TreeGrafter"/>
</dbReference>
<keyword evidence="5" id="KW-1185">Reference proteome</keyword>
<dbReference type="SUPFAM" id="SSF56801">
    <property type="entry name" value="Acetyl-CoA synthetase-like"/>
    <property type="match status" value="1"/>
</dbReference>
<organism evidence="4 5">
    <name type="scientific">Artemisia annua</name>
    <name type="common">Sweet wormwood</name>
    <dbReference type="NCBI Taxonomy" id="35608"/>
    <lineage>
        <taxon>Eukaryota</taxon>
        <taxon>Viridiplantae</taxon>
        <taxon>Streptophyta</taxon>
        <taxon>Embryophyta</taxon>
        <taxon>Tracheophyta</taxon>
        <taxon>Spermatophyta</taxon>
        <taxon>Magnoliopsida</taxon>
        <taxon>eudicotyledons</taxon>
        <taxon>Gunneridae</taxon>
        <taxon>Pentapetalae</taxon>
        <taxon>asterids</taxon>
        <taxon>campanulids</taxon>
        <taxon>Asterales</taxon>
        <taxon>Asteraceae</taxon>
        <taxon>Asteroideae</taxon>
        <taxon>Anthemideae</taxon>
        <taxon>Artemisiinae</taxon>
        <taxon>Artemisia</taxon>
    </lineage>
</organism>
<gene>
    <name evidence="4" type="ORF">CTI12_AA489170</name>
</gene>
<dbReference type="Proteomes" id="UP000245207">
    <property type="component" value="Unassembled WGS sequence"/>
</dbReference>
<dbReference type="EMBL" id="PKPP01009218">
    <property type="protein sequence ID" value="PWA48758.1"/>
    <property type="molecule type" value="Genomic_DNA"/>
</dbReference>
<dbReference type="GO" id="GO:0004467">
    <property type="term" value="F:long-chain fatty acid-CoA ligase activity"/>
    <property type="evidence" value="ECO:0007669"/>
    <property type="project" value="TreeGrafter"/>
</dbReference>
<dbReference type="PANTHER" id="PTHR43272:SF90">
    <property type="entry name" value="LONG CHAIN ACYL-COA SYNTHETASE 7, PEROXISOMAL"/>
    <property type="match status" value="1"/>
</dbReference>
<sequence length="802" mass="88517">MEDSKSSIAARRLTAIQSHLVALSHDDDTKSVIQTNETAGEFFHDQGYSVVLPEKLKSGKWNVYSSTLLVVAFLYFKTCALQSQTDSSSIAARRLTAIQSHLVALSHDDDTKSVIQTNETAGEFFHDQGYSVVLPEKLKTGKWNVYRHAVDTYPDYKYLGSRVRVDGTVGEYKWMTYGETSTARTAIGSGLQYHGISKVTNFVFTHKTPKLFNKRSYVECLRGFIGGSMSVTEMISDQSWLVSYAVAQGACVGLFFINRPEWLVVDHACSAYSCVSVPLYDTLGPDAVKYIINHADIQAVFCVPATLNILLSFLSEISSVRIIVVVGGTDEHLPSLPETSGVHLISYSKLFSQGHSNVQPFCPPKAKDIATICYTSGTTGTPKGVVLTHENLIASVAAMTLPIKFTSSDIYISYLPLAHIYERANQIMGVYNGVAIGFYQGDNLKLMDDLAVLRPTIFCSVPRLYNRIYAGIVNAVSTSGVLKQRLFNAAYNSKKQAIMNGRKPSPIWDRLVFNKIKAKLGGRVHFLGSGASPLSPDIMDFLKICFGCSVIEGYGMTETSCVITIMDDGDNLSGHVGSPNPACVFAEPLSEVKLVDVPEMNYTSDDQPHPRGEICVRGPIVFHGYYKDEVQTREVIDDEDWLHTGDIGMWLPGGRLKIIDSGSLYTLIQKYCVAANATLDIGYLCDVKLICDRKKNIFKLAQGEYIAPDKIENYDDLAQLCNHPKAKAAVLAEMDAVAREAQLRGFEFAKAVTLVAEPFSVENGLLTPTFKVKRPQAKTYFAKEISNMYQELSKMEPGLHKL</sequence>
<name>A0A2U1LID7_ARTAN</name>
<dbReference type="Gene3D" id="3.40.50.12780">
    <property type="entry name" value="N-terminal domain of ligase-like"/>
    <property type="match status" value="1"/>
</dbReference>
<dbReference type="UniPathway" id="UPA00372">
    <property type="reaction ID" value="UER00547"/>
</dbReference>
<evidence type="ECO:0000313" key="5">
    <source>
        <dbReference type="Proteomes" id="UP000245207"/>
    </source>
</evidence>
<reference evidence="4 5" key="1">
    <citation type="journal article" date="2018" name="Mol. Plant">
        <title>The genome of Artemisia annua provides insight into the evolution of Asteraceae family and artemisinin biosynthesis.</title>
        <authorList>
            <person name="Shen Q."/>
            <person name="Zhang L."/>
            <person name="Liao Z."/>
            <person name="Wang S."/>
            <person name="Yan T."/>
            <person name="Shi P."/>
            <person name="Liu M."/>
            <person name="Fu X."/>
            <person name="Pan Q."/>
            <person name="Wang Y."/>
            <person name="Lv Z."/>
            <person name="Lu X."/>
            <person name="Zhang F."/>
            <person name="Jiang W."/>
            <person name="Ma Y."/>
            <person name="Chen M."/>
            <person name="Hao X."/>
            <person name="Li L."/>
            <person name="Tang Y."/>
            <person name="Lv G."/>
            <person name="Zhou Y."/>
            <person name="Sun X."/>
            <person name="Brodelius P.E."/>
            <person name="Rose J.K.C."/>
            <person name="Tang K."/>
        </authorList>
    </citation>
    <scope>NUCLEOTIDE SEQUENCE [LARGE SCALE GENOMIC DNA]</scope>
    <source>
        <strain evidence="5">cv. Huhao1</strain>
        <tissue evidence="4">Leaf</tissue>
    </source>
</reference>
<dbReference type="GO" id="GO:0009698">
    <property type="term" value="P:phenylpropanoid metabolic process"/>
    <property type="evidence" value="ECO:0007669"/>
    <property type="project" value="UniProtKB-KW"/>
</dbReference>
<dbReference type="PANTHER" id="PTHR43272">
    <property type="entry name" value="LONG-CHAIN-FATTY-ACID--COA LIGASE"/>
    <property type="match status" value="1"/>
</dbReference>
<comment type="pathway">
    <text evidence="1">Phytoalexin biosynthesis; 3,4',5-trihydroxystilbene biosynthesis; 3,4',5-trihydroxystilbene from trans-4-coumarate: step 1/2.</text>
</comment>
<comment type="caution">
    <text evidence="4">The sequence shown here is derived from an EMBL/GenBank/DDBJ whole genome shotgun (WGS) entry which is preliminary data.</text>
</comment>
<feature type="domain" description="AMP-dependent synthetase/ligase" evidence="3">
    <location>
        <begin position="240"/>
        <end position="626"/>
    </location>
</feature>
<dbReference type="AlphaFoldDB" id="A0A2U1LID7"/>
<evidence type="ECO:0000256" key="2">
    <source>
        <dbReference type="ARBA" id="ARBA00023051"/>
    </source>
</evidence>
<keyword evidence="2" id="KW-0587">Phenylpropanoid metabolism</keyword>
<dbReference type="InterPro" id="IPR000873">
    <property type="entry name" value="AMP-dep_synth/lig_dom"/>
</dbReference>
<evidence type="ECO:0000259" key="3">
    <source>
        <dbReference type="Pfam" id="PF00501"/>
    </source>
</evidence>
<dbReference type="STRING" id="35608.A0A2U1LID7"/>
<dbReference type="PROSITE" id="PS00455">
    <property type="entry name" value="AMP_BINDING"/>
    <property type="match status" value="1"/>
</dbReference>